<evidence type="ECO:0000313" key="5">
    <source>
        <dbReference type="EMBL" id="KAG2999302.1"/>
    </source>
</evidence>
<evidence type="ECO:0000313" key="3">
    <source>
        <dbReference type="EMBL" id="KAG2943308.1"/>
    </source>
</evidence>
<dbReference type="VEuPathDB" id="FungiDB:PC110_g1916"/>
<evidence type="ECO:0000313" key="6">
    <source>
        <dbReference type="EMBL" id="KAG3229136.1"/>
    </source>
</evidence>
<accession>A0A8T0ZZY5</accession>
<evidence type="ECO:0000256" key="1">
    <source>
        <dbReference type="SAM" id="MobiDB-lite"/>
    </source>
</evidence>
<dbReference type="Proteomes" id="UP000736787">
    <property type="component" value="Unassembled WGS sequence"/>
</dbReference>
<feature type="compositionally biased region" description="Basic residues" evidence="1">
    <location>
        <begin position="42"/>
        <end position="68"/>
    </location>
</feature>
<dbReference type="Proteomes" id="UP000697107">
    <property type="component" value="Unassembled WGS sequence"/>
</dbReference>
<dbReference type="EMBL" id="RCMK01000012">
    <property type="protein sequence ID" value="KAG2954542.1"/>
    <property type="molecule type" value="Genomic_DNA"/>
</dbReference>
<dbReference type="Proteomes" id="UP000760860">
    <property type="component" value="Unassembled WGS sequence"/>
</dbReference>
<name>A0A8T0ZZY5_9STRA</name>
<dbReference type="EMBL" id="RCMG01000012">
    <property type="protein sequence ID" value="KAG2868299.1"/>
    <property type="molecule type" value="Genomic_DNA"/>
</dbReference>
<dbReference type="Proteomes" id="UP000735874">
    <property type="component" value="Unassembled WGS sequence"/>
</dbReference>
<evidence type="ECO:0000313" key="4">
    <source>
        <dbReference type="EMBL" id="KAG2954542.1"/>
    </source>
</evidence>
<reference evidence="2" key="1">
    <citation type="submission" date="2018-10" db="EMBL/GenBank/DDBJ databases">
        <title>Effector identification in a new, highly contiguous assembly of the strawberry crown rot pathogen Phytophthora cactorum.</title>
        <authorList>
            <person name="Armitage A.D."/>
            <person name="Nellist C.F."/>
            <person name="Bates H."/>
            <person name="Vickerstaff R.J."/>
            <person name="Harrison R.J."/>
        </authorList>
    </citation>
    <scope>NUCLEOTIDE SEQUENCE</scope>
    <source>
        <strain evidence="2">15-7</strain>
        <strain evidence="3">4032</strain>
        <strain evidence="4">4040</strain>
        <strain evidence="5">P415</strain>
        <strain evidence="6">P421</strain>
    </source>
</reference>
<feature type="compositionally biased region" description="Basic and acidic residues" evidence="1">
    <location>
        <begin position="24"/>
        <end position="36"/>
    </location>
</feature>
<evidence type="ECO:0000313" key="7">
    <source>
        <dbReference type="Proteomes" id="UP000735874"/>
    </source>
</evidence>
<dbReference type="AlphaFoldDB" id="A0A8T0ZZY5"/>
<gene>
    <name evidence="2" type="ORF">PC113_g1150</name>
    <name evidence="3" type="ORF">PC115_g865</name>
    <name evidence="4" type="ORF">PC117_g1089</name>
    <name evidence="5" type="ORF">PC118_g842</name>
    <name evidence="6" type="ORF">PC129_g337</name>
</gene>
<evidence type="ECO:0000313" key="2">
    <source>
        <dbReference type="EMBL" id="KAG2868299.1"/>
    </source>
</evidence>
<dbReference type="EMBL" id="RCMI01000010">
    <property type="protein sequence ID" value="KAG2943308.1"/>
    <property type="molecule type" value="Genomic_DNA"/>
</dbReference>
<organism evidence="2 7">
    <name type="scientific">Phytophthora cactorum</name>
    <dbReference type="NCBI Taxonomy" id="29920"/>
    <lineage>
        <taxon>Eukaryota</taxon>
        <taxon>Sar</taxon>
        <taxon>Stramenopiles</taxon>
        <taxon>Oomycota</taxon>
        <taxon>Peronosporomycetes</taxon>
        <taxon>Peronosporales</taxon>
        <taxon>Peronosporaceae</taxon>
        <taxon>Phytophthora</taxon>
    </lineage>
</organism>
<feature type="region of interest" description="Disordered" evidence="1">
    <location>
        <begin position="1"/>
        <end position="83"/>
    </location>
</feature>
<sequence length="133" mass="15074">MQTRRQGAKAPMKKTCQLDDTPDEDARSYDGDKENEVNAVKPGRKSKRKDGARAGHGGKKGLSKRQKAYKSAGNTASQESPPIFVFKTSKTSFRKRKQLKLEKQLDEDDKNKKRIEDLVAYFKNLDNQKLETA</sequence>
<proteinExistence type="predicted"/>
<dbReference type="Proteomes" id="UP000774804">
    <property type="component" value="Unassembled WGS sequence"/>
</dbReference>
<protein>
    <submittedName>
        <fullName evidence="2">Uncharacterized protein</fullName>
    </submittedName>
</protein>
<dbReference type="EMBL" id="RCML01000009">
    <property type="protein sequence ID" value="KAG2999302.1"/>
    <property type="molecule type" value="Genomic_DNA"/>
</dbReference>
<dbReference type="EMBL" id="RCMV01000004">
    <property type="protein sequence ID" value="KAG3229136.1"/>
    <property type="molecule type" value="Genomic_DNA"/>
</dbReference>
<comment type="caution">
    <text evidence="2">The sequence shown here is derived from an EMBL/GenBank/DDBJ whole genome shotgun (WGS) entry which is preliminary data.</text>
</comment>